<accession>A0AAD6XVW7</accession>
<dbReference type="EMBL" id="JARJCN010000002">
    <property type="protein sequence ID" value="KAJ7103144.1"/>
    <property type="molecule type" value="Genomic_DNA"/>
</dbReference>
<protein>
    <submittedName>
        <fullName evidence="1">Uncharacterized protein</fullName>
    </submittedName>
</protein>
<comment type="caution">
    <text evidence="1">The sequence shown here is derived from an EMBL/GenBank/DDBJ whole genome shotgun (WGS) entry which is preliminary data.</text>
</comment>
<name>A0AAD6XVW7_9AGAR</name>
<organism evidence="1 2">
    <name type="scientific">Mycena belliarum</name>
    <dbReference type="NCBI Taxonomy" id="1033014"/>
    <lineage>
        <taxon>Eukaryota</taxon>
        <taxon>Fungi</taxon>
        <taxon>Dikarya</taxon>
        <taxon>Basidiomycota</taxon>
        <taxon>Agaricomycotina</taxon>
        <taxon>Agaricomycetes</taxon>
        <taxon>Agaricomycetidae</taxon>
        <taxon>Agaricales</taxon>
        <taxon>Marasmiineae</taxon>
        <taxon>Mycenaceae</taxon>
        <taxon>Mycena</taxon>
    </lineage>
</organism>
<sequence>MAWTDWVSRGVVVEGWAAAAVYIVSRLVVVATCSLDALTRAAAPQAPTQYTFIILGRWTSRYHTPASTSTTIHTRTTTRRFHKHSTFPAAPNLIEIPNHGRPPASQTRYNLSCIAMTSCSINPPTHRSSGTPLMYRQLPTSLSKM</sequence>
<proteinExistence type="predicted"/>
<evidence type="ECO:0000313" key="1">
    <source>
        <dbReference type="EMBL" id="KAJ7103144.1"/>
    </source>
</evidence>
<gene>
    <name evidence="1" type="ORF">B0H15DRAFT_811129</name>
</gene>
<evidence type="ECO:0000313" key="2">
    <source>
        <dbReference type="Proteomes" id="UP001222325"/>
    </source>
</evidence>
<feature type="non-terminal residue" evidence="1">
    <location>
        <position position="1"/>
    </location>
</feature>
<keyword evidence="2" id="KW-1185">Reference proteome</keyword>
<reference evidence="1" key="1">
    <citation type="submission" date="2023-03" db="EMBL/GenBank/DDBJ databases">
        <title>Massive genome expansion in bonnet fungi (Mycena s.s.) driven by repeated elements and novel gene families across ecological guilds.</title>
        <authorList>
            <consortium name="Lawrence Berkeley National Laboratory"/>
            <person name="Harder C.B."/>
            <person name="Miyauchi S."/>
            <person name="Viragh M."/>
            <person name="Kuo A."/>
            <person name="Thoen E."/>
            <person name="Andreopoulos B."/>
            <person name="Lu D."/>
            <person name="Skrede I."/>
            <person name="Drula E."/>
            <person name="Henrissat B."/>
            <person name="Morin E."/>
            <person name="Kohler A."/>
            <person name="Barry K."/>
            <person name="LaButti K."/>
            <person name="Morin E."/>
            <person name="Salamov A."/>
            <person name="Lipzen A."/>
            <person name="Mereny Z."/>
            <person name="Hegedus B."/>
            <person name="Baldrian P."/>
            <person name="Stursova M."/>
            <person name="Weitz H."/>
            <person name="Taylor A."/>
            <person name="Grigoriev I.V."/>
            <person name="Nagy L.G."/>
            <person name="Martin F."/>
            <person name="Kauserud H."/>
        </authorList>
    </citation>
    <scope>NUCLEOTIDE SEQUENCE</scope>
    <source>
        <strain evidence="1">CBHHK173m</strain>
    </source>
</reference>
<dbReference type="Proteomes" id="UP001222325">
    <property type="component" value="Unassembled WGS sequence"/>
</dbReference>
<dbReference type="AlphaFoldDB" id="A0AAD6XVW7"/>